<feature type="signal peptide" evidence="1">
    <location>
        <begin position="1"/>
        <end position="23"/>
    </location>
</feature>
<dbReference type="OrthoDB" id="7909080at2"/>
<evidence type="ECO:0000313" key="2">
    <source>
        <dbReference type="EMBL" id="RIY02124.1"/>
    </source>
</evidence>
<comment type="caution">
    <text evidence="2">The sequence shown here is derived from an EMBL/GenBank/DDBJ whole genome shotgun (WGS) entry which is preliminary data.</text>
</comment>
<organism evidence="2 3">
    <name type="scientific">Aureimonas flava</name>
    <dbReference type="NCBI Taxonomy" id="2320271"/>
    <lineage>
        <taxon>Bacteria</taxon>
        <taxon>Pseudomonadati</taxon>
        <taxon>Pseudomonadota</taxon>
        <taxon>Alphaproteobacteria</taxon>
        <taxon>Hyphomicrobiales</taxon>
        <taxon>Aurantimonadaceae</taxon>
        <taxon>Aureimonas</taxon>
    </lineage>
</organism>
<feature type="chain" id="PRO_5017409057" evidence="1">
    <location>
        <begin position="24"/>
        <end position="84"/>
    </location>
</feature>
<keyword evidence="1" id="KW-0732">Signal</keyword>
<dbReference type="EMBL" id="QYRN01000003">
    <property type="protein sequence ID" value="RIY02124.1"/>
    <property type="molecule type" value="Genomic_DNA"/>
</dbReference>
<dbReference type="AlphaFoldDB" id="A0A3A1WNG7"/>
<name>A0A3A1WNG7_9HYPH</name>
<dbReference type="RefSeq" id="WP_119539261.1">
    <property type="nucleotide sequence ID" value="NZ_QYRN01000003.1"/>
</dbReference>
<evidence type="ECO:0000313" key="3">
    <source>
        <dbReference type="Proteomes" id="UP000265750"/>
    </source>
</evidence>
<evidence type="ECO:0000256" key="1">
    <source>
        <dbReference type="SAM" id="SignalP"/>
    </source>
</evidence>
<proteinExistence type="predicted"/>
<gene>
    <name evidence="2" type="ORF">D3218_07465</name>
</gene>
<accession>A0A3A1WNG7</accession>
<sequence>MKSLLTTVLVLAGSLGAASGAMAATHAVRQPVPHPVEHARAAPTKVMSEKPNADPGLTGVFQASDGVIYAPTVNDPRIHGLPEY</sequence>
<reference evidence="3" key="1">
    <citation type="submission" date="2018-09" db="EMBL/GenBank/DDBJ databases">
        <authorList>
            <person name="Tuo L."/>
        </authorList>
    </citation>
    <scope>NUCLEOTIDE SEQUENCE [LARGE SCALE GENOMIC DNA]</scope>
    <source>
        <strain evidence="3">M2BS4Y-1</strain>
    </source>
</reference>
<dbReference type="Proteomes" id="UP000265750">
    <property type="component" value="Unassembled WGS sequence"/>
</dbReference>
<keyword evidence="3" id="KW-1185">Reference proteome</keyword>
<protein>
    <submittedName>
        <fullName evidence="2">Uncharacterized protein</fullName>
    </submittedName>
</protein>